<keyword evidence="1" id="KW-0812">Transmembrane</keyword>
<keyword evidence="3" id="KW-1185">Reference proteome</keyword>
<feature type="transmembrane region" description="Helical" evidence="1">
    <location>
        <begin position="45"/>
        <end position="70"/>
    </location>
</feature>
<proteinExistence type="predicted"/>
<evidence type="ECO:0000313" key="3">
    <source>
        <dbReference type="Proteomes" id="UP000195667"/>
    </source>
</evidence>
<organism evidence="2 3">
    <name type="scientific">Crenothrix polyspora</name>
    <dbReference type="NCBI Taxonomy" id="360316"/>
    <lineage>
        <taxon>Bacteria</taxon>
        <taxon>Pseudomonadati</taxon>
        <taxon>Pseudomonadota</taxon>
        <taxon>Gammaproteobacteria</taxon>
        <taxon>Methylococcales</taxon>
        <taxon>Crenotrichaceae</taxon>
        <taxon>Crenothrix</taxon>
    </lineage>
</organism>
<dbReference type="EMBL" id="FUKI01000098">
    <property type="protein sequence ID" value="SJM92142.1"/>
    <property type="molecule type" value="Genomic_DNA"/>
</dbReference>
<evidence type="ECO:0000256" key="1">
    <source>
        <dbReference type="SAM" id="Phobius"/>
    </source>
</evidence>
<feature type="transmembrane region" description="Helical" evidence="1">
    <location>
        <begin position="14"/>
        <end position="33"/>
    </location>
</feature>
<sequence length="192" mass="21925">MAHDAIDSQQLTKILIRLQAGGALTLLLMLVGFDLFFPSQYALKAAVHGVSTISALVVGTFMTHRAYFLLRGAKTNYPSLRNWTLASTFLNLLAIISGNWIYMRYRGQDGPRDWILQSVPDFHNILMEFKEFVSLFPFPLMVIASFIVLYYKNTLHIRHDIKQFLGIIIMSAWFFIMLGFVSGLILAKLRFV</sequence>
<dbReference type="OrthoDB" id="2593148at2"/>
<dbReference type="Proteomes" id="UP000195667">
    <property type="component" value="Unassembled WGS sequence"/>
</dbReference>
<protein>
    <submittedName>
        <fullName evidence="2">Uncharacterized protein</fullName>
    </submittedName>
</protein>
<keyword evidence="1" id="KW-1133">Transmembrane helix</keyword>
<reference evidence="3" key="1">
    <citation type="submission" date="2017-02" db="EMBL/GenBank/DDBJ databases">
        <authorList>
            <person name="Daims H."/>
        </authorList>
    </citation>
    <scope>NUCLEOTIDE SEQUENCE [LARGE SCALE GENOMIC DNA]</scope>
</reference>
<feature type="transmembrane region" description="Helical" evidence="1">
    <location>
        <begin position="132"/>
        <end position="151"/>
    </location>
</feature>
<gene>
    <name evidence="2" type="ORF">CRENPOLYSF1_240061</name>
</gene>
<evidence type="ECO:0000313" key="2">
    <source>
        <dbReference type="EMBL" id="SJM92142.1"/>
    </source>
</evidence>
<keyword evidence="1" id="KW-0472">Membrane</keyword>
<feature type="transmembrane region" description="Helical" evidence="1">
    <location>
        <begin position="82"/>
        <end position="102"/>
    </location>
</feature>
<name>A0A1R4H7A8_9GAMM</name>
<feature type="transmembrane region" description="Helical" evidence="1">
    <location>
        <begin position="163"/>
        <end position="187"/>
    </location>
</feature>
<accession>A0A1R4H7A8</accession>
<dbReference type="AlphaFoldDB" id="A0A1R4H7A8"/>